<dbReference type="Proteomes" id="UP000009168">
    <property type="component" value="Unassembled WGS sequence"/>
</dbReference>
<reference evidence="2" key="1">
    <citation type="journal article" date="2006" name="PLoS Biol.">
        <title>Macronuclear genome sequence of the ciliate Tetrahymena thermophila, a model eukaryote.</title>
        <authorList>
            <person name="Eisen J.A."/>
            <person name="Coyne R.S."/>
            <person name="Wu M."/>
            <person name="Wu D."/>
            <person name="Thiagarajan M."/>
            <person name="Wortman J.R."/>
            <person name="Badger J.H."/>
            <person name="Ren Q."/>
            <person name="Amedeo P."/>
            <person name="Jones K.M."/>
            <person name="Tallon L.J."/>
            <person name="Delcher A.L."/>
            <person name="Salzberg S.L."/>
            <person name="Silva J.C."/>
            <person name="Haas B.J."/>
            <person name="Majoros W.H."/>
            <person name="Farzad M."/>
            <person name="Carlton J.M."/>
            <person name="Smith R.K. Jr."/>
            <person name="Garg J."/>
            <person name="Pearlman R.E."/>
            <person name="Karrer K.M."/>
            <person name="Sun L."/>
            <person name="Manning G."/>
            <person name="Elde N.C."/>
            <person name="Turkewitz A.P."/>
            <person name="Asai D.J."/>
            <person name="Wilkes D.E."/>
            <person name="Wang Y."/>
            <person name="Cai H."/>
            <person name="Collins K."/>
            <person name="Stewart B.A."/>
            <person name="Lee S.R."/>
            <person name="Wilamowska K."/>
            <person name="Weinberg Z."/>
            <person name="Ruzzo W.L."/>
            <person name="Wloga D."/>
            <person name="Gaertig J."/>
            <person name="Frankel J."/>
            <person name="Tsao C.-C."/>
            <person name="Gorovsky M.A."/>
            <person name="Keeling P.J."/>
            <person name="Waller R.F."/>
            <person name="Patron N.J."/>
            <person name="Cherry J.M."/>
            <person name="Stover N.A."/>
            <person name="Krieger C.J."/>
            <person name="del Toro C."/>
            <person name="Ryder H.F."/>
            <person name="Williamson S.C."/>
            <person name="Barbeau R.A."/>
            <person name="Hamilton E.P."/>
            <person name="Orias E."/>
        </authorList>
    </citation>
    <scope>NUCLEOTIDE SEQUENCE [LARGE SCALE GENOMIC DNA]</scope>
    <source>
        <strain evidence="2">SB210</strain>
    </source>
</reference>
<dbReference type="KEGG" id="tet:TTHERM_002653449"/>
<evidence type="ECO:0000313" key="1">
    <source>
        <dbReference type="EMBL" id="EWS71260.1"/>
    </source>
</evidence>
<evidence type="ECO:0000313" key="2">
    <source>
        <dbReference type="Proteomes" id="UP000009168"/>
    </source>
</evidence>
<accession>W7WWR8</accession>
<sequence length="99" mass="11700">MVSVIIIIIKSQCLYLKFIHQNIVGISDGQIASQSYLKQILDNFQVINSQDKFKKKQIQYIKDLLINKLKEFIYFISVKRNSNFVMEFIESRQLIPQTQ</sequence>
<dbReference type="AlphaFoldDB" id="W7WWR8"/>
<dbReference type="InParanoid" id="W7WWR8"/>
<dbReference type="GeneID" id="24442669"/>
<gene>
    <name evidence="1" type="ORF">TTHERM_002653449</name>
</gene>
<dbReference type="RefSeq" id="XP_012656204.1">
    <property type="nucleotide sequence ID" value="XM_012800750.1"/>
</dbReference>
<protein>
    <submittedName>
        <fullName evidence="1">Uncharacterized protein</fullName>
    </submittedName>
</protein>
<name>W7WWR8_TETTS</name>
<proteinExistence type="predicted"/>
<dbReference type="EMBL" id="GG662283">
    <property type="protein sequence ID" value="EWS71260.1"/>
    <property type="molecule type" value="Genomic_DNA"/>
</dbReference>
<keyword evidence="2" id="KW-1185">Reference proteome</keyword>
<organism evidence="1 2">
    <name type="scientific">Tetrahymena thermophila (strain SB210)</name>
    <dbReference type="NCBI Taxonomy" id="312017"/>
    <lineage>
        <taxon>Eukaryota</taxon>
        <taxon>Sar</taxon>
        <taxon>Alveolata</taxon>
        <taxon>Ciliophora</taxon>
        <taxon>Intramacronucleata</taxon>
        <taxon>Oligohymenophorea</taxon>
        <taxon>Hymenostomatida</taxon>
        <taxon>Tetrahymenina</taxon>
        <taxon>Tetrahymenidae</taxon>
        <taxon>Tetrahymena</taxon>
    </lineage>
</organism>